<feature type="region of interest" description="Disordered" evidence="2">
    <location>
        <begin position="166"/>
        <end position="268"/>
    </location>
</feature>
<keyword evidence="1" id="KW-0175">Coiled coil</keyword>
<evidence type="ECO:0000313" key="3">
    <source>
        <dbReference type="EMBL" id="KAG5509113.1"/>
    </source>
</evidence>
<gene>
    <name evidence="3" type="ORF">JKF63_06122</name>
</gene>
<feature type="region of interest" description="Disordered" evidence="2">
    <location>
        <begin position="712"/>
        <end position="760"/>
    </location>
</feature>
<dbReference type="AlphaFoldDB" id="A0A836IZ58"/>
<feature type="compositionally biased region" description="Low complexity" evidence="2">
    <location>
        <begin position="1"/>
        <end position="17"/>
    </location>
</feature>
<keyword evidence="4" id="KW-1185">Reference proteome</keyword>
<feature type="compositionally biased region" description="Low complexity" evidence="2">
    <location>
        <begin position="630"/>
        <end position="642"/>
    </location>
</feature>
<feature type="compositionally biased region" description="Low complexity" evidence="2">
    <location>
        <begin position="173"/>
        <end position="188"/>
    </location>
</feature>
<dbReference type="OrthoDB" id="267779at2759"/>
<feature type="region of interest" description="Disordered" evidence="2">
    <location>
        <begin position="565"/>
        <end position="697"/>
    </location>
</feature>
<protein>
    <submittedName>
        <fullName evidence="3">Uncharacterized protein</fullName>
    </submittedName>
</protein>
<evidence type="ECO:0000313" key="4">
    <source>
        <dbReference type="Proteomes" id="UP000674318"/>
    </source>
</evidence>
<dbReference type="EMBL" id="JAFJZO010000015">
    <property type="protein sequence ID" value="KAG5509113.1"/>
    <property type="molecule type" value="Genomic_DNA"/>
</dbReference>
<dbReference type="Proteomes" id="UP000674318">
    <property type="component" value="Unassembled WGS sequence"/>
</dbReference>
<name>A0A836IZ58_9TRYP</name>
<feature type="compositionally biased region" description="Polar residues" evidence="2">
    <location>
        <begin position="599"/>
        <end position="625"/>
    </location>
</feature>
<feature type="region of interest" description="Disordered" evidence="2">
    <location>
        <begin position="1"/>
        <end position="50"/>
    </location>
</feature>
<proteinExistence type="predicted"/>
<evidence type="ECO:0000256" key="1">
    <source>
        <dbReference type="SAM" id="Coils"/>
    </source>
</evidence>
<sequence>MTTASLTSSSASATSSADNAREFPRGVCLRPPPALLEGKRKEKDELARHGDRRIQCARHCFADASSRTSSHSSSPTPASLDTHQFQSRGHGNNGAAVAEHHHIIELEERLRRWRERALVVEGQALRAQRALQARYETAFSAAQATTETLTQDPIRRQRRLQEQLDLRKSIAPQTSGSERQESSSSSSTLMKTVSVTRSSSATNSGSHHAQEEQQLCRGNRRPMEKPPSTHHPPRRLAEARHPSKRAPLSERQWQQTRLDRSRSAAQAEDDAVMVHHNESHATLQANFSDVCCAVLGCMTLCSELRERHAALYQNFCGATHTTNDADAEERHSAHVTQALLDSLSHRQANDASSSLNLASLLPVLQRSLEHLNAILLSCVNDVALVHRRLDSNSSAASAPPSPQPRDAHRNTDFEELCQARAALSQEQQRHATVQLTLEGAIREMEDRAQAQQDEVSQMSAKARAAAEQAQLEYRRKLDRMRAALQRDIVEANQRASAAEHQCALHAQREAEWRRQLSGLTDERNRCLREDALLKGRLGLLQNACSTTAAQRPGSQQEMVKMAGFREQSDASAHRHSVTGLSRSKKEPTGGMTALKALVVNSSSPAPRATCSDTPLNWRTADSPSNGLAGRLSMPLSPSRSLSYCPPPSADKEQEHAWGAGTSHSAWAHDTRPTMGASKAKPDRLRPPSTLSSPPMDVLQPSVLATPEDGAYAGARALGHREGFDNGTPEQEDFVPWNAPPPPPPPSLQPRPTTEVDAVTVSSPLKSMRTWEEKFKSILSHR</sequence>
<dbReference type="GeneID" id="94292150"/>
<feature type="compositionally biased region" description="Polar residues" evidence="2">
    <location>
        <begin position="81"/>
        <end position="90"/>
    </location>
</feature>
<reference evidence="3 4" key="1">
    <citation type="submission" date="2021-02" db="EMBL/GenBank/DDBJ databases">
        <title>Porcisia hertigi Genome sequencing and assembly.</title>
        <authorList>
            <person name="Almutairi H."/>
            <person name="Gatherer D."/>
        </authorList>
    </citation>
    <scope>NUCLEOTIDE SEQUENCE [LARGE SCALE GENOMIC DNA]</scope>
    <source>
        <strain evidence="3 4">C119</strain>
    </source>
</reference>
<feature type="coiled-coil region" evidence="1">
    <location>
        <begin position="434"/>
        <end position="501"/>
    </location>
</feature>
<feature type="compositionally biased region" description="Basic and acidic residues" evidence="2">
    <location>
        <begin position="37"/>
        <end position="50"/>
    </location>
</feature>
<accession>A0A836IZ58</accession>
<feature type="region of interest" description="Disordered" evidence="2">
    <location>
        <begin position="64"/>
        <end position="94"/>
    </location>
</feature>
<feature type="compositionally biased region" description="Polar residues" evidence="2">
    <location>
        <begin position="189"/>
        <end position="207"/>
    </location>
</feature>
<feature type="compositionally biased region" description="Pro residues" evidence="2">
    <location>
        <begin position="737"/>
        <end position="748"/>
    </location>
</feature>
<evidence type="ECO:0000256" key="2">
    <source>
        <dbReference type="SAM" id="MobiDB-lite"/>
    </source>
</evidence>
<feature type="compositionally biased region" description="Low complexity" evidence="2">
    <location>
        <begin position="64"/>
        <end position="79"/>
    </location>
</feature>
<comment type="caution">
    <text evidence="3">The sequence shown here is derived from an EMBL/GenBank/DDBJ whole genome shotgun (WGS) entry which is preliminary data.</text>
</comment>
<dbReference type="KEGG" id="phet:94292150"/>
<dbReference type="RefSeq" id="XP_067758420.1">
    <property type="nucleotide sequence ID" value="XM_067902073.1"/>
</dbReference>
<organism evidence="3 4">
    <name type="scientific">Porcisia hertigi</name>
    <dbReference type="NCBI Taxonomy" id="2761500"/>
    <lineage>
        <taxon>Eukaryota</taxon>
        <taxon>Discoba</taxon>
        <taxon>Euglenozoa</taxon>
        <taxon>Kinetoplastea</taxon>
        <taxon>Metakinetoplastina</taxon>
        <taxon>Trypanosomatida</taxon>
        <taxon>Trypanosomatidae</taxon>
        <taxon>Leishmaniinae</taxon>
        <taxon>Porcisia</taxon>
    </lineage>
</organism>